<dbReference type="GO" id="GO:0050136">
    <property type="term" value="F:NADH dehydrogenase (quinone) (non-electrogenic) activity"/>
    <property type="evidence" value="ECO:0007669"/>
    <property type="project" value="UniProtKB-UniRule"/>
</dbReference>
<dbReference type="Gene3D" id="1.10.645.10">
    <property type="entry name" value="Cytochrome-c3 Hydrogenase, chain B"/>
    <property type="match status" value="1"/>
</dbReference>
<keyword evidence="1" id="KW-0520">NAD</keyword>
<proteinExistence type="inferred from homology"/>
<comment type="subunit">
    <text evidence="1">NDH-1 is composed of 14 different subunits. Subunits NuoB, C, D, E, F, and G constitute the peripheral sector of the complex.</text>
</comment>
<comment type="function">
    <text evidence="1">NDH-1 shuttles electrons from NADH, via FMN and iron-sulfur (Fe-S) centers, to quinones in the respiratory chain. The immediate electron acceptor for the enzyme in this species is believed to be ubiquinone. Couples the redox reaction to proton translocation (for every two electrons transferred, four hydrogen ions are translocated across the cytoplasmic membrane), and thus conserves the redox energy in a proton gradient.</text>
</comment>
<organism evidence="3 4">
    <name type="scientific">Desulfuromusa kysingii</name>
    <dbReference type="NCBI Taxonomy" id="37625"/>
    <lineage>
        <taxon>Bacteria</taxon>
        <taxon>Pseudomonadati</taxon>
        <taxon>Thermodesulfobacteriota</taxon>
        <taxon>Desulfuromonadia</taxon>
        <taxon>Desulfuromonadales</taxon>
        <taxon>Geopsychrobacteraceae</taxon>
        <taxon>Desulfuromusa</taxon>
    </lineage>
</organism>
<gene>
    <name evidence="1" type="primary">nuoD</name>
    <name evidence="3" type="ORF">SAMN05660420_02599</name>
</gene>
<dbReference type="Pfam" id="PF00346">
    <property type="entry name" value="Complex1_49kDa"/>
    <property type="match status" value="2"/>
</dbReference>
<dbReference type="Proteomes" id="UP000199409">
    <property type="component" value="Unassembled WGS sequence"/>
</dbReference>
<name>A0A1H4CKY7_9BACT</name>
<keyword evidence="1" id="KW-1278">Translocase</keyword>
<keyword evidence="4" id="KW-1185">Reference proteome</keyword>
<accession>A0A1H4CKY7</accession>
<dbReference type="EC" id="7.1.1.-" evidence="1"/>
<dbReference type="EMBL" id="FNQN01000008">
    <property type="protein sequence ID" value="SEA61004.1"/>
    <property type="molecule type" value="Genomic_DNA"/>
</dbReference>
<dbReference type="OrthoDB" id="9801496at2"/>
<dbReference type="RefSeq" id="WP_092349358.1">
    <property type="nucleotide sequence ID" value="NZ_FNQN01000008.1"/>
</dbReference>
<dbReference type="SUPFAM" id="SSF56762">
    <property type="entry name" value="HydB/Nqo4-like"/>
    <property type="match status" value="1"/>
</dbReference>
<protein>
    <recommendedName>
        <fullName evidence="1">NADH-quinone oxidoreductase subunit D</fullName>
        <ecNumber evidence="1">7.1.1.-</ecNumber>
    </recommendedName>
    <alternativeName>
        <fullName evidence="1">NADH dehydrogenase I subunit D</fullName>
    </alternativeName>
    <alternativeName>
        <fullName evidence="1">NDH-1 subunit D</fullName>
    </alternativeName>
</protein>
<dbReference type="PANTHER" id="PTHR11993:SF10">
    <property type="entry name" value="NADH DEHYDROGENASE [UBIQUINONE] IRON-SULFUR PROTEIN 2, MITOCHONDRIAL"/>
    <property type="match status" value="1"/>
</dbReference>
<evidence type="ECO:0000313" key="3">
    <source>
        <dbReference type="EMBL" id="SEA61004.1"/>
    </source>
</evidence>
<sequence length="375" mass="42359">MSMDIEVLEDSSHHRYVLNMGPQHPSTHGVLRVLLELEGEYAMHLLPVLGYGHRCHEKIAEFKPAKSFMPNTARMDYLGALIYNHGFAQLLEKAVGIEVPERAEYIRVITSELNRIQSHLLWYGAYLLDLGAFTPIMYAFDDREHILDILEDVTGSRLTYCYFRVGGVSKDIDEKFVTKTRAFIDRLRSRYSLYETLVNGNVILENRLNDVGDLNPHTCNRYGITGPLLRGTGVAYDIRRAEPYSIYSQFDFEIPTATKGDCMASFMVRFRELEQSLRIIEQALDGLPEGPVMAAKVPKKLNIPAGDYNSSVESPRGELSFYLVSDGTDVPYRLKVRTPSYSNLSVVPEMCQGMLISDVVSAMGALDLVIPEIDR</sequence>
<reference evidence="3 4" key="1">
    <citation type="submission" date="2016-10" db="EMBL/GenBank/DDBJ databases">
        <authorList>
            <person name="de Groot N.N."/>
        </authorList>
    </citation>
    <scope>NUCLEOTIDE SEQUENCE [LARGE SCALE GENOMIC DNA]</scope>
    <source>
        <strain evidence="3 4">DSM 7343</strain>
    </source>
</reference>
<keyword evidence="1" id="KW-0830">Ubiquinone</keyword>
<feature type="domain" description="NADH-quinone oxidoreductase subunit D" evidence="2">
    <location>
        <begin position="299"/>
        <end position="375"/>
    </location>
</feature>
<dbReference type="InterPro" id="IPR001135">
    <property type="entry name" value="NADH_Q_OxRdtase_suD"/>
</dbReference>
<dbReference type="HAMAP" id="MF_01358">
    <property type="entry name" value="NDH1_NuoD"/>
    <property type="match status" value="1"/>
</dbReference>
<keyword evidence="1" id="KW-1003">Cell membrane</keyword>
<dbReference type="STRING" id="37625.SAMN05660420_02599"/>
<dbReference type="AlphaFoldDB" id="A0A1H4CKY7"/>
<dbReference type="GO" id="GO:0048038">
    <property type="term" value="F:quinone binding"/>
    <property type="evidence" value="ECO:0007669"/>
    <property type="project" value="UniProtKB-KW"/>
</dbReference>
<evidence type="ECO:0000259" key="2">
    <source>
        <dbReference type="Pfam" id="PF00346"/>
    </source>
</evidence>
<dbReference type="InterPro" id="IPR022885">
    <property type="entry name" value="NDH1_su_D/H"/>
</dbReference>
<evidence type="ECO:0000256" key="1">
    <source>
        <dbReference type="HAMAP-Rule" id="MF_01358"/>
    </source>
</evidence>
<comment type="subcellular location">
    <subcellularLocation>
        <location evidence="1">Cell membrane</location>
        <topology evidence="1">Peripheral membrane protein</topology>
        <orientation evidence="1">Cytoplasmic side</orientation>
    </subcellularLocation>
</comment>
<dbReference type="GO" id="GO:0005886">
    <property type="term" value="C:plasma membrane"/>
    <property type="evidence" value="ECO:0007669"/>
    <property type="project" value="UniProtKB-SubCell"/>
</dbReference>
<keyword evidence="1" id="KW-0472">Membrane</keyword>
<feature type="domain" description="NADH-quinone oxidoreductase subunit D" evidence="2">
    <location>
        <begin position="129"/>
        <end position="296"/>
    </location>
</feature>
<comment type="catalytic activity">
    <reaction evidence="1">
        <text>a quinone + NADH + 5 H(+)(in) = a quinol + NAD(+) + 4 H(+)(out)</text>
        <dbReference type="Rhea" id="RHEA:57888"/>
        <dbReference type="ChEBI" id="CHEBI:15378"/>
        <dbReference type="ChEBI" id="CHEBI:24646"/>
        <dbReference type="ChEBI" id="CHEBI:57540"/>
        <dbReference type="ChEBI" id="CHEBI:57945"/>
        <dbReference type="ChEBI" id="CHEBI:132124"/>
    </reaction>
</comment>
<dbReference type="InterPro" id="IPR029014">
    <property type="entry name" value="NiFe-Hase_large"/>
</dbReference>
<dbReference type="PANTHER" id="PTHR11993">
    <property type="entry name" value="NADH-UBIQUINONE OXIDOREDUCTASE 49 KDA SUBUNIT"/>
    <property type="match status" value="1"/>
</dbReference>
<dbReference type="GO" id="GO:0051287">
    <property type="term" value="F:NAD binding"/>
    <property type="evidence" value="ECO:0007669"/>
    <property type="project" value="InterPro"/>
</dbReference>
<evidence type="ECO:0000313" key="4">
    <source>
        <dbReference type="Proteomes" id="UP000199409"/>
    </source>
</evidence>
<keyword evidence="1" id="KW-0874">Quinone</keyword>
<keyword evidence="1" id="KW-0813">Transport</keyword>
<comment type="similarity">
    <text evidence="1">Belongs to the complex I 49 kDa subunit family.</text>
</comment>